<evidence type="ECO:0000313" key="9">
    <source>
        <dbReference type="EMBL" id="KAJ8612836.1"/>
    </source>
</evidence>
<evidence type="ECO:0000256" key="7">
    <source>
        <dbReference type="SAM" id="MobiDB-lite"/>
    </source>
</evidence>
<evidence type="ECO:0000256" key="3">
    <source>
        <dbReference type="ARBA" id="ARBA00023015"/>
    </source>
</evidence>
<dbReference type="GO" id="GO:0000228">
    <property type="term" value="C:nuclear chromosome"/>
    <property type="evidence" value="ECO:0007669"/>
    <property type="project" value="InterPro"/>
</dbReference>
<comment type="similarity">
    <text evidence="2">Belongs to the SNF5 family.</text>
</comment>
<comment type="subcellular location">
    <subcellularLocation>
        <location evidence="1">Nucleus</location>
    </subcellularLocation>
</comment>
<dbReference type="SMART" id="SM00398">
    <property type="entry name" value="HMG"/>
    <property type="match status" value="1"/>
</dbReference>
<dbReference type="PANTHER" id="PTHR10019">
    <property type="entry name" value="SNF5"/>
    <property type="match status" value="1"/>
</dbReference>
<keyword evidence="10" id="KW-1185">Reference proteome</keyword>
<dbReference type="Pfam" id="PF00505">
    <property type="entry name" value="HMG_box"/>
    <property type="match status" value="1"/>
</dbReference>
<gene>
    <name evidence="9" type="ORF">CTAYLR_002071</name>
</gene>
<evidence type="ECO:0000256" key="4">
    <source>
        <dbReference type="ARBA" id="ARBA00023163"/>
    </source>
</evidence>
<feature type="compositionally biased region" description="Low complexity" evidence="7">
    <location>
        <begin position="213"/>
        <end position="229"/>
    </location>
</feature>
<dbReference type="EMBL" id="JAQMWT010000040">
    <property type="protein sequence ID" value="KAJ8612836.1"/>
    <property type="molecule type" value="Genomic_DNA"/>
</dbReference>
<organism evidence="9 10">
    <name type="scientific">Chrysophaeum taylorii</name>
    <dbReference type="NCBI Taxonomy" id="2483200"/>
    <lineage>
        <taxon>Eukaryota</taxon>
        <taxon>Sar</taxon>
        <taxon>Stramenopiles</taxon>
        <taxon>Ochrophyta</taxon>
        <taxon>Pelagophyceae</taxon>
        <taxon>Pelagomonadales</taxon>
        <taxon>Pelagomonadaceae</taxon>
        <taxon>Chrysophaeum</taxon>
    </lineage>
</organism>
<evidence type="ECO:0000256" key="1">
    <source>
        <dbReference type="ARBA" id="ARBA00004123"/>
    </source>
</evidence>
<dbReference type="GO" id="GO:0003677">
    <property type="term" value="F:DNA binding"/>
    <property type="evidence" value="ECO:0007669"/>
    <property type="project" value="UniProtKB-UniRule"/>
</dbReference>
<evidence type="ECO:0000256" key="2">
    <source>
        <dbReference type="ARBA" id="ARBA00010239"/>
    </source>
</evidence>
<feature type="compositionally biased region" description="Low complexity" evidence="7">
    <location>
        <begin position="328"/>
        <end position="343"/>
    </location>
</feature>
<dbReference type="InterPro" id="IPR009071">
    <property type="entry name" value="HMG_box_dom"/>
</dbReference>
<keyword evidence="5 6" id="KW-0539">Nucleus</keyword>
<dbReference type="Gene3D" id="1.10.30.10">
    <property type="entry name" value="High mobility group box domain"/>
    <property type="match status" value="1"/>
</dbReference>
<dbReference type="GO" id="GO:0006338">
    <property type="term" value="P:chromatin remodeling"/>
    <property type="evidence" value="ECO:0007669"/>
    <property type="project" value="InterPro"/>
</dbReference>
<dbReference type="CDD" id="cd00084">
    <property type="entry name" value="HMG-box_SF"/>
    <property type="match status" value="1"/>
</dbReference>
<feature type="DNA-binding region" description="HMG box" evidence="6">
    <location>
        <begin position="254"/>
        <end position="313"/>
    </location>
</feature>
<dbReference type="SUPFAM" id="SSF47095">
    <property type="entry name" value="HMG-box"/>
    <property type="match status" value="1"/>
</dbReference>
<name>A0AAD7UP66_9STRA</name>
<dbReference type="InterPro" id="IPR006939">
    <property type="entry name" value="SNF5"/>
</dbReference>
<reference evidence="9" key="1">
    <citation type="submission" date="2023-01" db="EMBL/GenBank/DDBJ databases">
        <title>Metagenome sequencing of chrysophaentin producing Chrysophaeum taylorii.</title>
        <authorList>
            <person name="Davison J."/>
            <person name="Bewley C."/>
        </authorList>
    </citation>
    <scope>NUCLEOTIDE SEQUENCE</scope>
    <source>
        <strain evidence="9">NIES-1699</strain>
    </source>
</reference>
<dbReference type="AlphaFoldDB" id="A0AAD7UP66"/>
<keyword evidence="4" id="KW-0804">Transcription</keyword>
<keyword evidence="3" id="KW-0805">Transcription regulation</keyword>
<evidence type="ECO:0000259" key="8">
    <source>
        <dbReference type="PROSITE" id="PS50118"/>
    </source>
</evidence>
<dbReference type="Pfam" id="PF04855">
    <property type="entry name" value="SNF5"/>
    <property type="match status" value="1"/>
</dbReference>
<evidence type="ECO:0000256" key="6">
    <source>
        <dbReference type="PROSITE-ProRule" id="PRU00267"/>
    </source>
</evidence>
<dbReference type="Proteomes" id="UP001230188">
    <property type="component" value="Unassembled WGS sequence"/>
</dbReference>
<feature type="region of interest" description="Disordered" evidence="7">
    <location>
        <begin position="319"/>
        <end position="402"/>
    </location>
</feature>
<sequence length="402" mass="43236">MAGSAAAASFLPQALVPVVLDIDSAGARYVDSLLWSVSEREMTPEQFASATCADLRLPGDFAALIASSIRQQLQHAAALVRHATCRELDEDPLLPRHVVLRVDVLFNGQRFRDDVRWDTRCPRNTPEAVARQTCADLALAKPFDAAIAFAMRRELVRAALGCAAVDPRGTPRASSPATLPRQDTLMTTWRPRTSSVLVAAAPRTVDDSSLPSVARPPQLAPALAGGGAAATNTAPVPMAADARSSVQQTGEEKTPRAINPYIMFSSRHRGRVSQENPSLSTVEISRIMGELWRSMSSDKREMYERLAREENVKRLAGVKKPLVPGVPQPAGGSSSRSAPAQLGMPPPMQQQPQPQHQQQQQQQHPPGGLLAPTHPPSHMVGPRAQHHGASTSARHGGDDEEA</sequence>
<evidence type="ECO:0000256" key="5">
    <source>
        <dbReference type="ARBA" id="ARBA00023242"/>
    </source>
</evidence>
<accession>A0AAD7UP66</accession>
<comment type="caution">
    <text evidence="9">The sequence shown here is derived from an EMBL/GenBank/DDBJ whole genome shotgun (WGS) entry which is preliminary data.</text>
</comment>
<dbReference type="InterPro" id="IPR036910">
    <property type="entry name" value="HMG_box_dom_sf"/>
</dbReference>
<keyword evidence="6" id="KW-0238">DNA-binding</keyword>
<protein>
    <recommendedName>
        <fullName evidence="8">HMG box domain-containing protein</fullName>
    </recommendedName>
</protein>
<proteinExistence type="inferred from homology"/>
<feature type="domain" description="HMG box" evidence="8">
    <location>
        <begin position="254"/>
        <end position="313"/>
    </location>
</feature>
<feature type="compositionally biased region" description="Low complexity" evidence="7">
    <location>
        <begin position="350"/>
        <end position="372"/>
    </location>
</feature>
<evidence type="ECO:0000313" key="10">
    <source>
        <dbReference type="Proteomes" id="UP001230188"/>
    </source>
</evidence>
<feature type="region of interest" description="Disordered" evidence="7">
    <location>
        <begin position="205"/>
        <end position="229"/>
    </location>
</feature>
<dbReference type="PROSITE" id="PS50118">
    <property type="entry name" value="HMG_BOX_2"/>
    <property type="match status" value="1"/>
</dbReference>